<proteinExistence type="predicted"/>
<dbReference type="EMBL" id="FNGL01000033">
    <property type="protein sequence ID" value="SDL42842.1"/>
    <property type="molecule type" value="Genomic_DNA"/>
</dbReference>
<organism evidence="1 2">
    <name type="scientific">Clostridium cochlearium</name>
    <dbReference type="NCBI Taxonomy" id="1494"/>
    <lineage>
        <taxon>Bacteria</taxon>
        <taxon>Bacillati</taxon>
        <taxon>Bacillota</taxon>
        <taxon>Clostridia</taxon>
        <taxon>Eubacteriales</taxon>
        <taxon>Clostridiaceae</taxon>
        <taxon>Clostridium</taxon>
    </lineage>
</organism>
<evidence type="ECO:0000313" key="2">
    <source>
        <dbReference type="Proteomes" id="UP000198811"/>
    </source>
</evidence>
<accession>A0ABY0QPC0</accession>
<evidence type="ECO:0000313" key="1">
    <source>
        <dbReference type="EMBL" id="SDL42842.1"/>
    </source>
</evidence>
<dbReference type="Proteomes" id="UP000198811">
    <property type="component" value="Unassembled WGS sequence"/>
</dbReference>
<gene>
    <name evidence="1" type="ORF">SAMN05216497_1338</name>
</gene>
<name>A0ABY0QPC0_CLOCO</name>
<sequence>MYIGELSTLIKINNLDNYTEEEFSRFLKEKETIKKYSLNNYKNTEIQLVNFKLVKDLDDFRIIIIYCLINLDDETCQGILSYSKEYLLGNLQKGPDIKSIIITKIQNWIEKQSDLKKYLIDGLKRYYENWRIDCKDEYQEKMGDICIDELNYKLGNMAYIESYFMYQDGYPDTFIVRLDVYLKDKLLNHYYMELSIDGEVLDEWIE</sequence>
<reference evidence="1 2" key="1">
    <citation type="submission" date="2016-10" db="EMBL/GenBank/DDBJ databases">
        <authorList>
            <person name="Varghese N."/>
            <person name="Submissions S."/>
        </authorList>
    </citation>
    <scope>NUCLEOTIDE SEQUENCE [LARGE SCALE GENOMIC DNA]</scope>
    <source>
        <strain evidence="1 2">NLAE-zl-C224</strain>
    </source>
</reference>
<protein>
    <recommendedName>
        <fullName evidence="3">DUF2262 domain-containing protein</fullName>
    </recommendedName>
</protein>
<keyword evidence="2" id="KW-1185">Reference proteome</keyword>
<dbReference type="RefSeq" id="WP_089867980.1">
    <property type="nucleotide sequence ID" value="NZ_FNGL01000033.1"/>
</dbReference>
<comment type="caution">
    <text evidence="1">The sequence shown here is derived from an EMBL/GenBank/DDBJ whole genome shotgun (WGS) entry which is preliminary data.</text>
</comment>
<evidence type="ECO:0008006" key="3">
    <source>
        <dbReference type="Google" id="ProtNLM"/>
    </source>
</evidence>